<sequence length="187" mass="20349">MGMRCSMHNGTKRSTSGASFPNSHGNTASRESPSNSFPSSWLTNVPTLLRFREAVRPTIGANVGPSHLFWQQMGPPSVVRALGPAVYHAHLKDVETRDRELAIAGVLDPRPFTDPQSRAWNLRTIGHGHSAAFRSSFLGSLREVGCDDVVSIENEDPFLPEETGAIEAADCIIDLLNANQPFLKRGS</sequence>
<evidence type="ECO:0000256" key="1">
    <source>
        <dbReference type="SAM" id="MobiDB-lite"/>
    </source>
</evidence>
<reference evidence="2 3" key="1">
    <citation type="submission" date="2019-06" db="EMBL/GenBank/DDBJ databases">
        <title>Amycolatopsis alkalitolerans sp. nov., isolated from Gastrodia elata Blume.</title>
        <authorList>
            <person name="Narsing Rao M.P."/>
            <person name="Li W.J."/>
        </authorList>
    </citation>
    <scope>NUCLEOTIDE SEQUENCE [LARGE SCALE GENOMIC DNA]</scope>
    <source>
        <strain evidence="2 3">SYSUP0005</strain>
    </source>
</reference>
<dbReference type="GO" id="GO:0016853">
    <property type="term" value="F:isomerase activity"/>
    <property type="evidence" value="ECO:0007669"/>
    <property type="project" value="UniProtKB-KW"/>
</dbReference>
<dbReference type="SUPFAM" id="SSF51658">
    <property type="entry name" value="Xylose isomerase-like"/>
    <property type="match status" value="1"/>
</dbReference>
<dbReference type="EMBL" id="VDFW01000028">
    <property type="protein sequence ID" value="TNC22262.1"/>
    <property type="molecule type" value="Genomic_DNA"/>
</dbReference>
<dbReference type="InterPro" id="IPR036237">
    <property type="entry name" value="Xyl_isomerase-like_sf"/>
</dbReference>
<name>A0A5C4LWS4_9PSEU</name>
<organism evidence="2 3">
    <name type="scientific">Amycolatopsis alkalitolerans</name>
    <dbReference type="NCBI Taxonomy" id="2547244"/>
    <lineage>
        <taxon>Bacteria</taxon>
        <taxon>Bacillati</taxon>
        <taxon>Actinomycetota</taxon>
        <taxon>Actinomycetes</taxon>
        <taxon>Pseudonocardiales</taxon>
        <taxon>Pseudonocardiaceae</taxon>
        <taxon>Amycolatopsis</taxon>
    </lineage>
</organism>
<feature type="compositionally biased region" description="Polar residues" evidence="1">
    <location>
        <begin position="8"/>
        <end position="28"/>
    </location>
</feature>
<dbReference type="AlphaFoldDB" id="A0A5C4LWS4"/>
<comment type="caution">
    <text evidence="2">The sequence shown here is derived from an EMBL/GenBank/DDBJ whole genome shotgun (WGS) entry which is preliminary data.</text>
</comment>
<evidence type="ECO:0000313" key="2">
    <source>
        <dbReference type="EMBL" id="TNC22262.1"/>
    </source>
</evidence>
<feature type="region of interest" description="Disordered" evidence="1">
    <location>
        <begin position="1"/>
        <end position="38"/>
    </location>
</feature>
<proteinExistence type="predicted"/>
<dbReference type="Gene3D" id="3.20.20.150">
    <property type="entry name" value="Divalent-metal-dependent TIM barrel enzymes"/>
    <property type="match status" value="1"/>
</dbReference>
<evidence type="ECO:0000313" key="3">
    <source>
        <dbReference type="Proteomes" id="UP000305546"/>
    </source>
</evidence>
<gene>
    <name evidence="2" type="ORF">FG385_26175</name>
</gene>
<dbReference type="Proteomes" id="UP000305546">
    <property type="component" value="Unassembled WGS sequence"/>
</dbReference>
<keyword evidence="2" id="KW-0413">Isomerase</keyword>
<feature type="compositionally biased region" description="Low complexity" evidence="1">
    <location>
        <begin position="29"/>
        <end position="38"/>
    </location>
</feature>
<keyword evidence="3" id="KW-1185">Reference proteome</keyword>
<accession>A0A5C4LWS4</accession>
<protein>
    <submittedName>
        <fullName evidence="2">Sugar phosphate isomerase/epimerase</fullName>
    </submittedName>
</protein>